<name>A0A9D9I290_9FIRM</name>
<comment type="caution">
    <text evidence="1">The sequence shown here is derived from an EMBL/GenBank/DDBJ whole genome shotgun (WGS) entry which is preliminary data.</text>
</comment>
<dbReference type="AlphaFoldDB" id="A0A9D9I290"/>
<evidence type="ECO:0000313" key="2">
    <source>
        <dbReference type="Proteomes" id="UP000823618"/>
    </source>
</evidence>
<accession>A0A9D9I290</accession>
<dbReference type="EMBL" id="JADIML010000291">
    <property type="protein sequence ID" value="MBO8464277.1"/>
    <property type="molecule type" value="Genomic_DNA"/>
</dbReference>
<gene>
    <name evidence="1" type="ORF">IAC13_10135</name>
</gene>
<dbReference type="Proteomes" id="UP000823618">
    <property type="component" value="Unassembled WGS sequence"/>
</dbReference>
<evidence type="ECO:0000313" key="1">
    <source>
        <dbReference type="EMBL" id="MBO8464277.1"/>
    </source>
</evidence>
<reference evidence="1" key="1">
    <citation type="submission" date="2020-10" db="EMBL/GenBank/DDBJ databases">
        <authorList>
            <person name="Gilroy R."/>
        </authorList>
    </citation>
    <scope>NUCLEOTIDE SEQUENCE</scope>
    <source>
        <strain evidence="1">E3-2379</strain>
    </source>
</reference>
<reference evidence="1" key="2">
    <citation type="journal article" date="2021" name="PeerJ">
        <title>Extensive microbial diversity within the chicken gut microbiome revealed by metagenomics and culture.</title>
        <authorList>
            <person name="Gilroy R."/>
            <person name="Ravi A."/>
            <person name="Getino M."/>
            <person name="Pursley I."/>
            <person name="Horton D.L."/>
            <person name="Alikhan N.F."/>
            <person name="Baker D."/>
            <person name="Gharbi K."/>
            <person name="Hall N."/>
            <person name="Watson M."/>
            <person name="Adriaenssens E.M."/>
            <person name="Foster-Nyarko E."/>
            <person name="Jarju S."/>
            <person name="Secka A."/>
            <person name="Antonio M."/>
            <person name="Oren A."/>
            <person name="Chaudhuri R.R."/>
            <person name="La Ragione R."/>
            <person name="Hildebrand F."/>
            <person name="Pallen M.J."/>
        </authorList>
    </citation>
    <scope>NUCLEOTIDE SEQUENCE</scope>
    <source>
        <strain evidence="1">E3-2379</strain>
    </source>
</reference>
<protein>
    <submittedName>
        <fullName evidence="1">Uncharacterized protein</fullName>
    </submittedName>
</protein>
<organism evidence="1 2">
    <name type="scientific">Candidatus Scybalomonas excrementavium</name>
    <dbReference type="NCBI Taxonomy" id="2840943"/>
    <lineage>
        <taxon>Bacteria</taxon>
        <taxon>Bacillati</taxon>
        <taxon>Bacillota</taxon>
        <taxon>Clostridia</taxon>
        <taxon>Lachnospirales</taxon>
        <taxon>Lachnospiraceae</taxon>
        <taxon>Lachnospiraceae incertae sedis</taxon>
        <taxon>Candidatus Scybalomonas</taxon>
    </lineage>
</organism>
<proteinExistence type="predicted"/>
<sequence length="92" mass="10704">MEGKTDSIVIKNLVLPYTNKVINLNLRRGLNYLKNNNGTRKILLLDYIAGIRKDVKSNILGNESIIYINQSIFFHTEIIYTKIIKYKGVYRI</sequence>